<dbReference type="InterPro" id="IPR036098">
    <property type="entry name" value="Thymidylate_synthase_ThyX_sf"/>
</dbReference>
<evidence type="ECO:0000313" key="3">
    <source>
        <dbReference type="Proteomes" id="UP001153069"/>
    </source>
</evidence>
<keyword evidence="3" id="KW-1185">Reference proteome</keyword>
<evidence type="ECO:0000256" key="1">
    <source>
        <dbReference type="SAM" id="MobiDB-lite"/>
    </source>
</evidence>
<gene>
    <name evidence="2" type="ORF">SEMRO_673_G185160.1</name>
</gene>
<name>A0A9N8E6H9_9STRA</name>
<sequence length="1481" mass="166867">MSASSAAANEDNTDSKLLAQEALLRRIASTSEARRVLALKGSFLTRTWALELGIDRPAADLDFAALYPVDGDDCIQTRGFWQDCCSSLQQEEDDGCSVVLRSTERTRKDYPVPHSNGLFSVFDVTLPDETKVELHVDIGWGDPIFPTWEWMKYACQNGTNIQFLAVPMEMQFGWKCAALFKRNKWTVNNNKLQTTEANSDIHQQKQLVQCHWAPKDLWDLVIMIRTGRLRQGVVVTCLNVAFYALASPDLPLDARWMQRLTEEAMGSSRRSAKLWIKYRSTQSTTTQTKMPLQVHQAVQEVATYCRPLLQHLPQIAADRQFESFQQVFGHTENGGETEQHLQEDMTQWILHDICSVWTNRRQAHAYLVFQEGATKPPELRNGARVRIGYHPVVFRIVSLRPAKGWHPGTESWPPYTKDAYRLVLDPPPDFAVCGGRVILLVPNDKEENQPLSPSDTQRDAVNASPTEKPTTTTDSANTEAVSHPQPVSSKIDKNRNLDLLPTAANVEKEQFQAKAFMKKAKKCTPTPLAPPIRKGQRIVFVISSSIQKVNEFRLFFARYGIGVAHVNPYGFRTAGKTIEKVATTLEPLARQLLAQTEPNTFWCKAVMWEQMLLLKYGEDKAANFNDNPVDGERAMVKANLICWTWKEDIATAAQEFSSIGLRHAGSARDGEISTDGNTEGGVMTTKFYSNDVEGFIDLSKRGNKEQVFGFDDIFVLKATSLSYHEKKLAGFKCSPRDSNLSAFVADHVHYKNRKEWGHLPNVNQHEKNVDRKRTISIGFSDGLDCAKFVANTSYFHTGVASRLLPCFYSVVNDGVFFRSSISRREVNYWLPGLNSGIPFVKKKDEIHELTFLAHDFGHFMIPDLVFTEALRRSGVQYDFAKRAIWPLFQATGIDPFPELPDTEYTLRQFRRLLHANAIYCLLGDDSGWMELLRGNSNDTAEPEALKRFKDKYMPFFVEDYRWTSQNYDSMVSRCDEFQRWSKLVEPIKQALAGSPGGSRIETVEEFAAAIGAESSLSGRDLVERSLDRLFEDRIKPAFHGQPCAASPGVIRRNSLGRYMIGQLHLLARFPMIPDVKIYADKLCKVMTRLSGQNAVSVAECFAIRGLYDQLVVVLEEKGLITADDATTYKEVCPLFEPCYVNYDRGFGFYDQLEEVQKRILATEDPAPAVTPVYTPVVSTADPNNNSSRRERSPATLEHQGAAFIDMDRAWKSILEVPLKARLRALMQQVGVTFWDGPEGWFVRQPMAAVCAIGGLPTSLDSNDSITFGGASHQLDDIIQEWRRGMGLASMPCYMNPGKKEPIDMWNVLCKHGHFSVAHTVSLSFFLAGFSCGVENELNSQRDLVHMARVTVARTAAQQQPPIVVQHPSLLRLVEQLKQVTSQSLAVPDDISSKDWHEAANLLWPAAKAQCAVITGTLRSFQKLMAAIDDEGKEAEFRSLLLLMNATLQVLQPEMFRPNESYKYELPQHYDTQRKRSSNGDA</sequence>
<comment type="caution">
    <text evidence="2">The sequence shown here is derived from an EMBL/GenBank/DDBJ whole genome shotgun (WGS) entry which is preliminary data.</text>
</comment>
<feature type="region of interest" description="Disordered" evidence="1">
    <location>
        <begin position="1173"/>
        <end position="1194"/>
    </location>
</feature>
<dbReference type="GO" id="GO:0050797">
    <property type="term" value="F:thymidylate synthase (FAD) activity"/>
    <property type="evidence" value="ECO:0007669"/>
    <property type="project" value="InterPro"/>
</dbReference>
<feature type="compositionally biased region" description="Polar residues" evidence="1">
    <location>
        <begin position="463"/>
        <end position="488"/>
    </location>
</feature>
<reference evidence="2" key="1">
    <citation type="submission" date="2020-06" db="EMBL/GenBank/DDBJ databases">
        <authorList>
            <consortium name="Plant Systems Biology data submission"/>
        </authorList>
    </citation>
    <scope>NUCLEOTIDE SEQUENCE</scope>
    <source>
        <strain evidence="2">D6</strain>
    </source>
</reference>
<accession>A0A9N8E6H9</accession>
<dbReference type="OrthoDB" id="439792at2759"/>
<dbReference type="Proteomes" id="UP001153069">
    <property type="component" value="Unassembled WGS sequence"/>
</dbReference>
<dbReference type="GO" id="GO:0006231">
    <property type="term" value="P:dTMP biosynthetic process"/>
    <property type="evidence" value="ECO:0007669"/>
    <property type="project" value="InterPro"/>
</dbReference>
<organism evidence="2 3">
    <name type="scientific">Seminavis robusta</name>
    <dbReference type="NCBI Taxonomy" id="568900"/>
    <lineage>
        <taxon>Eukaryota</taxon>
        <taxon>Sar</taxon>
        <taxon>Stramenopiles</taxon>
        <taxon>Ochrophyta</taxon>
        <taxon>Bacillariophyta</taxon>
        <taxon>Bacillariophyceae</taxon>
        <taxon>Bacillariophycidae</taxon>
        <taxon>Naviculales</taxon>
        <taxon>Naviculaceae</taxon>
        <taxon>Seminavis</taxon>
    </lineage>
</organism>
<keyword evidence="2" id="KW-0808">Transferase</keyword>
<protein>
    <submittedName>
        <fullName evidence="2">Adenylate kinase</fullName>
    </submittedName>
</protein>
<feature type="region of interest" description="Disordered" evidence="1">
    <location>
        <begin position="444"/>
        <end position="491"/>
    </location>
</feature>
<evidence type="ECO:0000313" key="2">
    <source>
        <dbReference type="EMBL" id="CAB9514764.1"/>
    </source>
</evidence>
<dbReference type="GO" id="GO:0050660">
    <property type="term" value="F:flavin adenine dinucleotide binding"/>
    <property type="evidence" value="ECO:0007669"/>
    <property type="project" value="InterPro"/>
</dbReference>
<dbReference type="Gene3D" id="3.30.1360.170">
    <property type="match status" value="1"/>
</dbReference>
<keyword evidence="2" id="KW-0418">Kinase</keyword>
<dbReference type="GO" id="GO:0016301">
    <property type="term" value="F:kinase activity"/>
    <property type="evidence" value="ECO:0007669"/>
    <property type="project" value="UniProtKB-KW"/>
</dbReference>
<dbReference type="EMBL" id="CAICTM010000672">
    <property type="protein sequence ID" value="CAB9514764.1"/>
    <property type="molecule type" value="Genomic_DNA"/>
</dbReference>
<proteinExistence type="predicted"/>